<protein>
    <submittedName>
        <fullName evidence="2">Uncharacterized protein</fullName>
    </submittedName>
</protein>
<keyword evidence="3" id="KW-1185">Reference proteome</keyword>
<dbReference type="EMBL" id="JBBPBM010001522">
    <property type="protein sequence ID" value="KAK8483585.1"/>
    <property type="molecule type" value="Genomic_DNA"/>
</dbReference>
<proteinExistence type="predicted"/>
<dbReference type="Proteomes" id="UP001472677">
    <property type="component" value="Unassembled WGS sequence"/>
</dbReference>
<evidence type="ECO:0000313" key="2">
    <source>
        <dbReference type="EMBL" id="KAK8483585.1"/>
    </source>
</evidence>
<evidence type="ECO:0000313" key="3">
    <source>
        <dbReference type="Proteomes" id="UP001472677"/>
    </source>
</evidence>
<organism evidence="2 3">
    <name type="scientific">Hibiscus sabdariffa</name>
    <name type="common">roselle</name>
    <dbReference type="NCBI Taxonomy" id="183260"/>
    <lineage>
        <taxon>Eukaryota</taxon>
        <taxon>Viridiplantae</taxon>
        <taxon>Streptophyta</taxon>
        <taxon>Embryophyta</taxon>
        <taxon>Tracheophyta</taxon>
        <taxon>Spermatophyta</taxon>
        <taxon>Magnoliopsida</taxon>
        <taxon>eudicotyledons</taxon>
        <taxon>Gunneridae</taxon>
        <taxon>Pentapetalae</taxon>
        <taxon>rosids</taxon>
        <taxon>malvids</taxon>
        <taxon>Malvales</taxon>
        <taxon>Malvaceae</taxon>
        <taxon>Malvoideae</taxon>
        <taxon>Hibiscus</taxon>
    </lineage>
</organism>
<comment type="caution">
    <text evidence="2">The sequence shown here is derived from an EMBL/GenBank/DDBJ whole genome shotgun (WGS) entry which is preliminary data.</text>
</comment>
<feature type="region of interest" description="Disordered" evidence="1">
    <location>
        <begin position="115"/>
        <end position="137"/>
    </location>
</feature>
<gene>
    <name evidence="2" type="ORF">V6N12_036951</name>
</gene>
<accession>A0ABR1ZTA7</accession>
<reference evidence="2 3" key="1">
    <citation type="journal article" date="2024" name="G3 (Bethesda)">
        <title>Genome assembly of Hibiscus sabdariffa L. provides insights into metabolisms of medicinal natural products.</title>
        <authorList>
            <person name="Kim T."/>
        </authorList>
    </citation>
    <scope>NUCLEOTIDE SEQUENCE [LARGE SCALE GENOMIC DNA]</scope>
    <source>
        <strain evidence="2">TK-2024</strain>
        <tissue evidence="2">Old leaves</tissue>
    </source>
</reference>
<sequence>MLINVESEGFMFVQLEKVFNDLVNGRAHPNEIFSAPGYVTDNKVCHPNKQCQQLHVLLLREKLGIVILYMLLDIGYLKIFLKRFQVGIVNVNSLEGRVENAIQEEYKPMVSKNLAPKDRQENGSNCKIHAMPPNDDKITDGKAVEVTRIQSEL</sequence>
<evidence type="ECO:0000256" key="1">
    <source>
        <dbReference type="SAM" id="MobiDB-lite"/>
    </source>
</evidence>
<name>A0ABR1ZTA7_9ROSI</name>